<feature type="transmembrane region" description="Helical" evidence="1">
    <location>
        <begin position="12"/>
        <end position="31"/>
    </location>
</feature>
<protein>
    <submittedName>
        <fullName evidence="2">Uncharacterized protein</fullName>
    </submittedName>
</protein>
<keyword evidence="1" id="KW-1133">Transmembrane helix</keyword>
<keyword evidence="1" id="KW-0812">Transmembrane</keyword>
<sequence length="68" mass="7798">MLSREARNLRWLLLFNVGLDMLYVVFGRRLASSDNDARQGNGHGIVVQGAFLFFFDLLHAVILPRHKD</sequence>
<accession>A0A7S8EE05</accession>
<evidence type="ECO:0000313" key="3">
    <source>
        <dbReference type="Proteomes" id="UP000594468"/>
    </source>
</evidence>
<dbReference type="InterPro" id="IPR054261">
    <property type="entry name" value="DUF6992"/>
</dbReference>
<dbReference type="KEGG" id="pmet:G4Y79_17090"/>
<proteinExistence type="predicted"/>
<reference evidence="2 3" key="1">
    <citation type="submission" date="2020-02" db="EMBL/GenBank/DDBJ databases">
        <authorList>
            <person name="Zheng R.K."/>
            <person name="Sun C.M."/>
        </authorList>
    </citation>
    <scope>NUCLEOTIDE SEQUENCE [LARGE SCALE GENOMIC DNA]</scope>
    <source>
        <strain evidence="3">rifampicinis</strain>
    </source>
</reference>
<dbReference type="EMBL" id="CP062983">
    <property type="protein sequence ID" value="QPC85235.1"/>
    <property type="molecule type" value="Genomic_DNA"/>
</dbReference>
<organism evidence="2 3">
    <name type="scientific">Phototrophicus methaneseepsis</name>
    <dbReference type="NCBI Taxonomy" id="2710758"/>
    <lineage>
        <taxon>Bacteria</taxon>
        <taxon>Bacillati</taxon>
        <taxon>Chloroflexota</taxon>
        <taxon>Candidatus Thermofontia</taxon>
        <taxon>Phototrophicales</taxon>
        <taxon>Phototrophicaceae</taxon>
        <taxon>Phototrophicus</taxon>
    </lineage>
</organism>
<dbReference type="Proteomes" id="UP000594468">
    <property type="component" value="Chromosome"/>
</dbReference>
<evidence type="ECO:0000256" key="1">
    <source>
        <dbReference type="SAM" id="Phobius"/>
    </source>
</evidence>
<keyword evidence="3" id="KW-1185">Reference proteome</keyword>
<dbReference type="Pfam" id="PF22503">
    <property type="entry name" value="DUF6992"/>
    <property type="match status" value="1"/>
</dbReference>
<feature type="transmembrane region" description="Helical" evidence="1">
    <location>
        <begin position="43"/>
        <end position="63"/>
    </location>
</feature>
<gene>
    <name evidence="2" type="ORF">G4Y79_17090</name>
</gene>
<name>A0A7S8EE05_9CHLR</name>
<evidence type="ECO:0000313" key="2">
    <source>
        <dbReference type="EMBL" id="QPC85235.1"/>
    </source>
</evidence>
<dbReference type="AlphaFoldDB" id="A0A7S8EE05"/>
<keyword evidence="1" id="KW-0472">Membrane</keyword>